<reference evidence="1" key="1">
    <citation type="submission" date="2024-02" db="EMBL/GenBank/DDBJ databases">
        <authorList>
            <consortium name="ELIXIR-Norway"/>
            <consortium name="Elixir Norway"/>
        </authorList>
    </citation>
    <scope>NUCLEOTIDE SEQUENCE</scope>
</reference>
<evidence type="ECO:0000313" key="1">
    <source>
        <dbReference type="EMBL" id="CAK9261560.1"/>
    </source>
</evidence>
<organism evidence="1 2">
    <name type="scientific">Sphagnum jensenii</name>
    <dbReference type="NCBI Taxonomy" id="128206"/>
    <lineage>
        <taxon>Eukaryota</taxon>
        <taxon>Viridiplantae</taxon>
        <taxon>Streptophyta</taxon>
        <taxon>Embryophyta</taxon>
        <taxon>Bryophyta</taxon>
        <taxon>Sphagnophytina</taxon>
        <taxon>Sphagnopsida</taxon>
        <taxon>Sphagnales</taxon>
        <taxon>Sphagnaceae</taxon>
        <taxon>Sphagnum</taxon>
    </lineage>
</organism>
<dbReference type="Gene3D" id="3.80.10.10">
    <property type="entry name" value="Ribonuclease Inhibitor"/>
    <property type="match status" value="1"/>
</dbReference>
<sequence>MLSVNSTLENLYVDPLGRQTGIEVVLAPLTGHDGKPPLNKSLKELTLRKSENGQRGARAVAQMLRTNDSLTHLGLPSARFSDPSDVCTILESLETNETLHTLDLRRCEAVGGDVVLAKMMDLLRANPWLKEIDLTNTPLERDGHAVQVKAQLEMNSRDYMAVVKGMRRVHRSSQECSYVVTDTQVSG</sequence>
<proteinExistence type="predicted"/>
<accession>A0ABP0W466</accession>
<name>A0ABP0W466_9BRYO</name>
<dbReference type="EMBL" id="OZ020109">
    <property type="protein sequence ID" value="CAK9261560.1"/>
    <property type="molecule type" value="Genomic_DNA"/>
</dbReference>
<protein>
    <recommendedName>
        <fullName evidence="3">Tropomodulin</fullName>
    </recommendedName>
</protein>
<evidence type="ECO:0008006" key="3">
    <source>
        <dbReference type="Google" id="ProtNLM"/>
    </source>
</evidence>
<dbReference type="PANTHER" id="PTHR47679">
    <property type="entry name" value="PROTEIN TORNADO 1"/>
    <property type="match status" value="1"/>
</dbReference>
<dbReference type="SUPFAM" id="SSF52047">
    <property type="entry name" value="RNI-like"/>
    <property type="match status" value="1"/>
</dbReference>
<dbReference type="InterPro" id="IPR032675">
    <property type="entry name" value="LRR_dom_sf"/>
</dbReference>
<dbReference type="PANTHER" id="PTHR47679:SF1">
    <property type="entry name" value="PROTEIN TORNADO 1"/>
    <property type="match status" value="1"/>
</dbReference>
<dbReference type="Proteomes" id="UP001497444">
    <property type="component" value="Chromosome 14"/>
</dbReference>
<gene>
    <name evidence="1" type="ORF">CSSPJE1EN1_LOCUS7038</name>
</gene>
<evidence type="ECO:0000313" key="2">
    <source>
        <dbReference type="Proteomes" id="UP001497444"/>
    </source>
</evidence>
<keyword evidence="2" id="KW-1185">Reference proteome</keyword>